<accession>A0A0F9PKD2</accession>
<sequence length="68" mass="7986">MRFKACGHWVEVKLSSDGKYLAEIPRQLWDIAREMFFVPYLSRSENGFIYFRAGPITVMGWPTAEEKK</sequence>
<organism evidence="1">
    <name type="scientific">marine sediment metagenome</name>
    <dbReference type="NCBI Taxonomy" id="412755"/>
    <lineage>
        <taxon>unclassified sequences</taxon>
        <taxon>metagenomes</taxon>
        <taxon>ecological metagenomes</taxon>
    </lineage>
</organism>
<dbReference type="AlphaFoldDB" id="A0A0F9PKD2"/>
<comment type="caution">
    <text evidence="1">The sequence shown here is derived from an EMBL/GenBank/DDBJ whole genome shotgun (WGS) entry which is preliminary data.</text>
</comment>
<reference evidence="1" key="1">
    <citation type="journal article" date="2015" name="Nature">
        <title>Complex archaea that bridge the gap between prokaryotes and eukaryotes.</title>
        <authorList>
            <person name="Spang A."/>
            <person name="Saw J.H."/>
            <person name="Jorgensen S.L."/>
            <person name="Zaremba-Niedzwiedzka K."/>
            <person name="Martijn J."/>
            <person name="Lind A.E."/>
            <person name="van Eijk R."/>
            <person name="Schleper C."/>
            <person name="Guy L."/>
            <person name="Ettema T.J."/>
        </authorList>
    </citation>
    <scope>NUCLEOTIDE SEQUENCE</scope>
</reference>
<proteinExistence type="predicted"/>
<dbReference type="EMBL" id="LAZR01002844">
    <property type="protein sequence ID" value="KKN24942.1"/>
    <property type="molecule type" value="Genomic_DNA"/>
</dbReference>
<gene>
    <name evidence="1" type="ORF">LCGC14_0889900</name>
</gene>
<evidence type="ECO:0000313" key="1">
    <source>
        <dbReference type="EMBL" id="KKN24942.1"/>
    </source>
</evidence>
<protein>
    <submittedName>
        <fullName evidence="1">Uncharacterized protein</fullName>
    </submittedName>
</protein>
<name>A0A0F9PKD2_9ZZZZ</name>